<dbReference type="OrthoDB" id="7356923at2"/>
<dbReference type="PANTHER" id="PTHR30250:SF10">
    <property type="entry name" value="LIPOPOLYSACCHARIDE BIOSYNTHESIS PROTEIN WZXC"/>
    <property type="match status" value="1"/>
</dbReference>
<evidence type="ECO:0000313" key="9">
    <source>
        <dbReference type="Proteomes" id="UP000291613"/>
    </source>
</evidence>
<keyword evidence="3" id="KW-1003">Cell membrane</keyword>
<evidence type="ECO:0000256" key="5">
    <source>
        <dbReference type="ARBA" id="ARBA00022989"/>
    </source>
</evidence>
<dbReference type="InterPro" id="IPR050833">
    <property type="entry name" value="Poly_Biosynth_Transport"/>
</dbReference>
<evidence type="ECO:0000256" key="4">
    <source>
        <dbReference type="ARBA" id="ARBA00022692"/>
    </source>
</evidence>
<proteinExistence type="inferred from homology"/>
<feature type="transmembrane region" description="Helical" evidence="7">
    <location>
        <begin position="107"/>
        <end position="129"/>
    </location>
</feature>
<dbReference type="AlphaFoldDB" id="A0A4Q9G966"/>
<comment type="caution">
    <text evidence="8">The sequence shown here is derived from an EMBL/GenBank/DDBJ whole genome shotgun (WGS) entry which is preliminary data.</text>
</comment>
<dbReference type="CDD" id="cd13127">
    <property type="entry name" value="MATE_tuaB_like"/>
    <property type="match status" value="1"/>
</dbReference>
<sequence length="515" mass="54587">MINDVRKAVLLSLGERYVTVAIGVVQMAIVSRILSVEEIGLAALGMAVVQLADALREFGVGNYLIQRREVTQDSGRTAFTFLLALSGLFFIGLVGAAGALGSDNPDLRAFLAILAFGFLLAPVSAPIIAMMRRNLQFGSLAVVNGSATIVQATALISLAWLGFGAMSFAWAAVTSAVAMAVTALAMRPDLIWIFRPSLANWREALSFGGVASLTGLVNRAYEMLPIFVLGRWFPLEAVGLYSRAVIVSQAPEKLLFASLAGVVLPVLSREARGGRPLASAYLSGLGYITVLQWPAYILVALLAHPLVLVLLGEQWSGAVPIVQIIALASLLYFPAMLTYPTLVASGAARDALTSSLIHLPIGALIVMAGAWWWGPTGLAASQFLAMPLLVIVDLVFVRRRAPFRWIEIAWAVRKSAVVALASAAAPTAIVLIGPEGLEPGFLAATAAVAGAGLGWFGAVMATNHPIYNHIKAIAGAVARRLPVEITDFSVLRRNRSAHQAYAAKSFVRRKAEPTS</sequence>
<reference evidence="8 9" key="1">
    <citation type="submission" date="2019-02" db="EMBL/GenBank/DDBJ databases">
        <title>Hansschlegelia quercus sp. nov., a novel methylotrophic bacterium from buds of oak (Quercus robur L.).</title>
        <authorList>
            <person name="Agafonova N.V."/>
            <person name="Kaparullina E.N."/>
            <person name="Grouzdev D.S."/>
            <person name="Doronina N.V."/>
        </authorList>
    </citation>
    <scope>NUCLEOTIDE SEQUENCE [LARGE SCALE GENOMIC DNA]</scope>
    <source>
        <strain evidence="8 9">Dub</strain>
    </source>
</reference>
<feature type="transmembrane region" description="Helical" evidence="7">
    <location>
        <begin position="315"/>
        <end position="339"/>
    </location>
</feature>
<gene>
    <name evidence="8" type="ORF">EYR15_16255</name>
</gene>
<feature type="transmembrane region" description="Helical" evidence="7">
    <location>
        <begin position="167"/>
        <end position="186"/>
    </location>
</feature>
<evidence type="ECO:0000256" key="6">
    <source>
        <dbReference type="ARBA" id="ARBA00023136"/>
    </source>
</evidence>
<comment type="subcellular location">
    <subcellularLocation>
        <location evidence="1">Cell membrane</location>
        <topology evidence="1">Multi-pass membrane protein</topology>
    </subcellularLocation>
</comment>
<feature type="transmembrane region" description="Helical" evidence="7">
    <location>
        <begin position="141"/>
        <end position="161"/>
    </location>
</feature>
<organism evidence="8 9">
    <name type="scientific">Hansschlegelia quercus</name>
    <dbReference type="NCBI Taxonomy" id="2528245"/>
    <lineage>
        <taxon>Bacteria</taxon>
        <taxon>Pseudomonadati</taxon>
        <taxon>Pseudomonadota</taxon>
        <taxon>Alphaproteobacteria</taxon>
        <taxon>Hyphomicrobiales</taxon>
        <taxon>Methylopilaceae</taxon>
        <taxon>Hansschlegelia</taxon>
    </lineage>
</organism>
<evidence type="ECO:0000256" key="1">
    <source>
        <dbReference type="ARBA" id="ARBA00004651"/>
    </source>
</evidence>
<dbReference type="GO" id="GO:0005886">
    <property type="term" value="C:plasma membrane"/>
    <property type="evidence" value="ECO:0007669"/>
    <property type="project" value="UniProtKB-SubCell"/>
</dbReference>
<feature type="transmembrane region" description="Helical" evidence="7">
    <location>
        <begin position="440"/>
        <end position="461"/>
    </location>
</feature>
<name>A0A4Q9G966_9HYPH</name>
<evidence type="ECO:0000313" key="8">
    <source>
        <dbReference type="EMBL" id="TBN47293.1"/>
    </source>
</evidence>
<dbReference type="PANTHER" id="PTHR30250">
    <property type="entry name" value="PST FAMILY PREDICTED COLANIC ACID TRANSPORTER"/>
    <property type="match status" value="1"/>
</dbReference>
<dbReference type="RefSeq" id="WP_131004629.1">
    <property type="nucleotide sequence ID" value="NZ_JBHSZR010000010.1"/>
</dbReference>
<keyword evidence="6 7" id="KW-0472">Membrane</keyword>
<dbReference type="Proteomes" id="UP000291613">
    <property type="component" value="Unassembled WGS sequence"/>
</dbReference>
<feature type="transmembrane region" description="Helical" evidence="7">
    <location>
        <begin position="351"/>
        <end position="373"/>
    </location>
</feature>
<evidence type="ECO:0000256" key="7">
    <source>
        <dbReference type="SAM" id="Phobius"/>
    </source>
</evidence>
<evidence type="ECO:0000256" key="2">
    <source>
        <dbReference type="ARBA" id="ARBA00007430"/>
    </source>
</evidence>
<accession>A0A4Q9G966</accession>
<feature type="transmembrane region" description="Helical" evidence="7">
    <location>
        <begin position="379"/>
        <end position="396"/>
    </location>
</feature>
<keyword evidence="4 7" id="KW-0812">Transmembrane</keyword>
<dbReference type="EMBL" id="SIUB01000011">
    <property type="protein sequence ID" value="TBN47293.1"/>
    <property type="molecule type" value="Genomic_DNA"/>
</dbReference>
<protein>
    <submittedName>
        <fullName evidence="8">Lipopolysaccharide biosynthesis protein</fullName>
    </submittedName>
</protein>
<dbReference type="Pfam" id="PF13440">
    <property type="entry name" value="Polysacc_synt_3"/>
    <property type="match status" value="1"/>
</dbReference>
<evidence type="ECO:0000256" key="3">
    <source>
        <dbReference type="ARBA" id="ARBA00022475"/>
    </source>
</evidence>
<feature type="transmembrane region" description="Helical" evidence="7">
    <location>
        <begin position="77"/>
        <end position="101"/>
    </location>
</feature>
<feature type="transmembrane region" description="Helical" evidence="7">
    <location>
        <begin position="280"/>
        <end position="303"/>
    </location>
</feature>
<keyword evidence="5 7" id="KW-1133">Transmembrane helix</keyword>
<feature type="transmembrane region" description="Helical" evidence="7">
    <location>
        <begin position="416"/>
        <end position="434"/>
    </location>
</feature>
<comment type="similarity">
    <text evidence="2">Belongs to the polysaccharide synthase family.</text>
</comment>
<keyword evidence="9" id="KW-1185">Reference proteome</keyword>